<dbReference type="EMBL" id="CP002820">
    <property type="protein sequence ID" value="AEG71587.1"/>
    <property type="molecule type" value="Genomic_DNA"/>
</dbReference>
<dbReference type="AlphaFoldDB" id="F6G970"/>
<dbReference type="Proteomes" id="UP000007953">
    <property type="component" value="Plasmid megaplasmid"/>
</dbReference>
<proteinExistence type="predicted"/>
<evidence type="ECO:0000313" key="1">
    <source>
        <dbReference type="EMBL" id="AEG71587.1"/>
    </source>
</evidence>
<geneLocation type="plasmid" evidence="2"/>
<gene>
    <name evidence="1" type="ordered locus">RSPO_m00949</name>
</gene>
<dbReference type="GeneID" id="61365766"/>
<dbReference type="RefSeq" id="WP_014619195.1">
    <property type="nucleotide sequence ID" value="NC_017575.1"/>
</dbReference>
<reference evidence="1 2" key="1">
    <citation type="journal article" date="2011" name="J. Bacteriol.">
        <title>Complete genome sequence of the plant pathogen Ralstonia solanacearum strain Po82.</title>
        <authorList>
            <person name="Xu J."/>
            <person name="Zheng H.J."/>
            <person name="Liu L."/>
            <person name="Pan Z.C."/>
            <person name="Prior P."/>
            <person name="Tang B."/>
            <person name="Xu J.S."/>
            <person name="Zhang H."/>
            <person name="Tian Q."/>
            <person name="Zhang L.Q."/>
            <person name="Feng J."/>
        </authorList>
    </citation>
    <scope>NUCLEOTIDE SEQUENCE [LARGE SCALE GENOMIC DNA]</scope>
    <source>
        <strain evidence="2">Po82</strain>
    </source>
</reference>
<organism evidence="1 2">
    <name type="scientific">Ralstonia solanacearum (strain Po82)</name>
    <dbReference type="NCBI Taxonomy" id="1031711"/>
    <lineage>
        <taxon>Bacteria</taxon>
        <taxon>Pseudomonadati</taxon>
        <taxon>Pseudomonadota</taxon>
        <taxon>Betaproteobacteria</taxon>
        <taxon>Burkholderiales</taxon>
        <taxon>Burkholderiaceae</taxon>
        <taxon>Ralstonia</taxon>
        <taxon>Ralstonia solanacearum species complex</taxon>
    </lineage>
</organism>
<accession>F6G970</accession>
<keyword evidence="1" id="KW-0614">Plasmid</keyword>
<dbReference type="HOGENOM" id="CLU_3204356_0_0_4"/>
<name>F6G970_RALS8</name>
<protein>
    <submittedName>
        <fullName evidence="1">Uncharacterized protein</fullName>
    </submittedName>
</protein>
<evidence type="ECO:0000313" key="2">
    <source>
        <dbReference type="Proteomes" id="UP000007953"/>
    </source>
</evidence>
<dbReference type="KEGG" id="rsn:RSPO_m00949"/>
<sequence length="45" mass="4902">MFVAYAAGLGFDLFRIADRDGSQSHIYRGIRQLEAGSALKPITST</sequence>